<organism evidence="2 3">
    <name type="scientific">Paludisphaera mucosa</name>
    <dbReference type="NCBI Taxonomy" id="3030827"/>
    <lineage>
        <taxon>Bacteria</taxon>
        <taxon>Pseudomonadati</taxon>
        <taxon>Planctomycetota</taxon>
        <taxon>Planctomycetia</taxon>
        <taxon>Isosphaerales</taxon>
        <taxon>Isosphaeraceae</taxon>
        <taxon>Paludisphaera</taxon>
    </lineage>
</organism>
<sequence>MNALKRLAFEVDGATMIEYAMTIGFVAAAVVLGATELGVSLASSLQRMAETLR</sequence>
<evidence type="ECO:0008006" key="4">
    <source>
        <dbReference type="Google" id="ProtNLM"/>
    </source>
</evidence>
<name>A0ABT6FB73_9BACT</name>
<feature type="transmembrane region" description="Helical" evidence="1">
    <location>
        <begin position="20"/>
        <end position="43"/>
    </location>
</feature>
<keyword evidence="1" id="KW-1133">Transmembrane helix</keyword>
<reference evidence="2 3" key="1">
    <citation type="submission" date="2023-03" db="EMBL/GenBank/DDBJ databases">
        <title>Paludisphaera mucosa sp. nov. a novel planctomycete from northern fen.</title>
        <authorList>
            <person name="Ivanova A."/>
        </authorList>
    </citation>
    <scope>NUCLEOTIDE SEQUENCE [LARGE SCALE GENOMIC DNA]</scope>
    <source>
        <strain evidence="2 3">Pla2</strain>
    </source>
</reference>
<keyword evidence="1" id="KW-0812">Transmembrane</keyword>
<evidence type="ECO:0000313" key="2">
    <source>
        <dbReference type="EMBL" id="MDG3004751.1"/>
    </source>
</evidence>
<gene>
    <name evidence="2" type="ORF">PZE19_13260</name>
</gene>
<dbReference type="EMBL" id="JARRAG010000002">
    <property type="protein sequence ID" value="MDG3004751.1"/>
    <property type="molecule type" value="Genomic_DNA"/>
</dbReference>
<dbReference type="Proteomes" id="UP001216907">
    <property type="component" value="Unassembled WGS sequence"/>
</dbReference>
<dbReference type="RefSeq" id="WP_277861104.1">
    <property type="nucleotide sequence ID" value="NZ_JARRAG010000002.1"/>
</dbReference>
<accession>A0ABT6FB73</accession>
<evidence type="ECO:0000313" key="3">
    <source>
        <dbReference type="Proteomes" id="UP001216907"/>
    </source>
</evidence>
<keyword evidence="3" id="KW-1185">Reference proteome</keyword>
<keyword evidence="1" id="KW-0472">Membrane</keyword>
<comment type="caution">
    <text evidence="2">The sequence shown here is derived from an EMBL/GenBank/DDBJ whole genome shotgun (WGS) entry which is preliminary data.</text>
</comment>
<protein>
    <recommendedName>
        <fullName evidence="4">Flp family type IVb pilin</fullName>
    </recommendedName>
</protein>
<proteinExistence type="predicted"/>
<evidence type="ECO:0000256" key="1">
    <source>
        <dbReference type="SAM" id="Phobius"/>
    </source>
</evidence>